<dbReference type="Gene3D" id="3.30.1520.10">
    <property type="entry name" value="Phox-like domain"/>
    <property type="match status" value="1"/>
</dbReference>
<comment type="caution">
    <text evidence="3">The sequence shown here is derived from an EMBL/GenBank/DDBJ whole genome shotgun (WGS) entry which is preliminary data.</text>
</comment>
<dbReference type="AlphaFoldDB" id="A0A8K0NAS8"/>
<dbReference type="InterPro" id="IPR044279">
    <property type="entry name" value="SNX2A/B"/>
</dbReference>
<dbReference type="InterPro" id="IPR036871">
    <property type="entry name" value="PX_dom_sf"/>
</dbReference>
<dbReference type="Gene3D" id="1.20.1270.60">
    <property type="entry name" value="Arfaptin homology (AH) domain/BAR domain"/>
    <property type="match status" value="1"/>
</dbReference>
<proteinExistence type="predicted"/>
<name>A0A8K0NAS8_COCNU</name>
<dbReference type="InterPro" id="IPR015404">
    <property type="entry name" value="Vps5_C"/>
</dbReference>
<feature type="coiled-coil region" evidence="1">
    <location>
        <begin position="447"/>
        <end position="474"/>
    </location>
</feature>
<dbReference type="CDD" id="cd07596">
    <property type="entry name" value="BAR_SNX"/>
    <property type="match status" value="1"/>
</dbReference>
<organism evidence="3 4">
    <name type="scientific">Cocos nucifera</name>
    <name type="common">Coconut palm</name>
    <dbReference type="NCBI Taxonomy" id="13894"/>
    <lineage>
        <taxon>Eukaryota</taxon>
        <taxon>Viridiplantae</taxon>
        <taxon>Streptophyta</taxon>
        <taxon>Embryophyta</taxon>
        <taxon>Tracheophyta</taxon>
        <taxon>Spermatophyta</taxon>
        <taxon>Magnoliopsida</taxon>
        <taxon>Liliopsida</taxon>
        <taxon>Arecaceae</taxon>
        <taxon>Arecoideae</taxon>
        <taxon>Cocoseae</taxon>
        <taxon>Attaleinae</taxon>
        <taxon>Cocos</taxon>
    </lineage>
</organism>
<dbReference type="GO" id="GO:0035091">
    <property type="term" value="F:phosphatidylinositol binding"/>
    <property type="evidence" value="ECO:0007669"/>
    <property type="project" value="InterPro"/>
</dbReference>
<dbReference type="Proteomes" id="UP000797356">
    <property type="component" value="Chromosome 12"/>
</dbReference>
<feature type="domain" description="PX" evidence="2">
    <location>
        <begin position="105"/>
        <end position="228"/>
    </location>
</feature>
<evidence type="ECO:0000313" key="4">
    <source>
        <dbReference type="Proteomes" id="UP000797356"/>
    </source>
</evidence>
<dbReference type="Pfam" id="PF00787">
    <property type="entry name" value="PX"/>
    <property type="match status" value="1"/>
</dbReference>
<dbReference type="OrthoDB" id="271164at2759"/>
<protein>
    <submittedName>
        <fullName evidence="3">Sorting nexin 2B</fullName>
    </submittedName>
</protein>
<dbReference type="SMART" id="SM00312">
    <property type="entry name" value="PX"/>
    <property type="match status" value="1"/>
</dbReference>
<dbReference type="InterPro" id="IPR027267">
    <property type="entry name" value="AH/BAR_dom_sf"/>
</dbReference>
<dbReference type="PROSITE" id="PS50195">
    <property type="entry name" value="PX"/>
    <property type="match status" value="1"/>
</dbReference>
<dbReference type="PANTHER" id="PTHR46757:SF2">
    <property type="entry name" value="OS05G0346100 PROTEIN"/>
    <property type="match status" value="1"/>
</dbReference>
<dbReference type="GO" id="GO:0005768">
    <property type="term" value="C:endosome"/>
    <property type="evidence" value="ECO:0007669"/>
    <property type="project" value="UniProtKB-ARBA"/>
</dbReference>
<evidence type="ECO:0000313" key="3">
    <source>
        <dbReference type="EMBL" id="KAG1365660.1"/>
    </source>
</evidence>
<keyword evidence="1" id="KW-0175">Coiled coil</keyword>
<dbReference type="GO" id="GO:0016020">
    <property type="term" value="C:membrane"/>
    <property type="evidence" value="ECO:0007669"/>
    <property type="project" value="UniProtKB-ARBA"/>
</dbReference>
<dbReference type="Pfam" id="PF09325">
    <property type="entry name" value="Vps5"/>
    <property type="match status" value="1"/>
</dbReference>
<reference evidence="3" key="1">
    <citation type="journal article" date="2017" name="Gigascience">
        <title>The genome draft of coconut (Cocos nucifera).</title>
        <authorList>
            <person name="Xiao Y."/>
            <person name="Xu P."/>
            <person name="Fan H."/>
            <person name="Baudouin L."/>
            <person name="Xia W."/>
            <person name="Bocs S."/>
            <person name="Xu J."/>
            <person name="Li Q."/>
            <person name="Guo A."/>
            <person name="Zhou L."/>
            <person name="Li J."/>
            <person name="Wu Y."/>
            <person name="Ma Z."/>
            <person name="Armero A."/>
            <person name="Issali A.E."/>
            <person name="Liu N."/>
            <person name="Peng M."/>
            <person name="Yang Y."/>
        </authorList>
    </citation>
    <scope>NUCLEOTIDE SEQUENCE</scope>
    <source>
        <tissue evidence="3">Spear leaf of Hainan Tall coconut</tissue>
    </source>
</reference>
<dbReference type="PANTHER" id="PTHR46757">
    <property type="entry name" value="SORTING NEXIN-RELATED"/>
    <property type="match status" value="1"/>
</dbReference>
<gene>
    <name evidence="3" type="ORF">COCNU_12G006600</name>
</gene>
<dbReference type="InterPro" id="IPR001683">
    <property type="entry name" value="PX_dom"/>
</dbReference>
<reference evidence="3" key="2">
    <citation type="submission" date="2019-07" db="EMBL/GenBank/DDBJ databases">
        <authorList>
            <person name="Yang Y."/>
            <person name="Bocs S."/>
            <person name="Baudouin L."/>
        </authorList>
    </citation>
    <scope>NUCLEOTIDE SEQUENCE</scope>
    <source>
        <tissue evidence="3">Spear leaf of Hainan Tall coconut</tissue>
    </source>
</reference>
<evidence type="ECO:0000256" key="1">
    <source>
        <dbReference type="SAM" id="Coils"/>
    </source>
</evidence>
<dbReference type="EMBL" id="CM017883">
    <property type="protein sequence ID" value="KAG1365660.1"/>
    <property type="molecule type" value="Genomic_DNA"/>
</dbReference>
<sequence>MGARCGLEPPSLREEVQALALAADDPHPLTAVPSTGHGGDSLLFPTPCPHSPSSYLDPPAYANVVFSPFDSQNGASGSPHSPRRASSHLAAAAAVVSDHARITVSDPQKEEETARSLVPGDGTCVTYLITTKIHLPDSSGVGPAEFRVRRRFRDVVTLADRLAKAYRGLFIPPRPDKNVVESHVMHKHEFVEQRRSALEKYLRRLAVHPVIGKSDELRVFLRTPGKLLLPVSTDRASRMPDEAVRPPKLLFGEGGAGYSPPQDALQPAKRGRDLLRILKELKQSVANDWGGVKPAMVEEDKEFLERKEKVRDLEERLSTASQQAEALVKAQQDIGETTGELGLAFIKLAKFETEATYDSQRIRAVNIKHLATAAVKASRFYRESIAQTVKHLGTLHEYLGLMLAVHSAFSDRSRALLTIQTLLSDLSSLHAKAKRLETASSKIFGGDKSKTRQLEQLKETIRIAEDAKSCALREYEQIKVSFSSL</sequence>
<evidence type="ECO:0000259" key="2">
    <source>
        <dbReference type="PROSITE" id="PS50195"/>
    </source>
</evidence>
<accession>A0A8K0NAS8</accession>
<dbReference type="SUPFAM" id="SSF64268">
    <property type="entry name" value="PX domain"/>
    <property type="match status" value="1"/>
</dbReference>
<keyword evidence="4" id="KW-1185">Reference proteome</keyword>